<reference evidence="3" key="2">
    <citation type="submission" date="2015-01" db="EMBL/GenBank/DDBJ databases">
        <title>Evolutionary Origins and Diversification of the Mycorrhizal Mutualists.</title>
        <authorList>
            <consortium name="DOE Joint Genome Institute"/>
            <consortium name="Mycorrhizal Genomics Consortium"/>
            <person name="Kohler A."/>
            <person name="Kuo A."/>
            <person name="Nagy L.G."/>
            <person name="Floudas D."/>
            <person name="Copeland A."/>
            <person name="Barry K.W."/>
            <person name="Cichocki N."/>
            <person name="Veneault-Fourrey C."/>
            <person name="LaButti K."/>
            <person name="Lindquist E.A."/>
            <person name="Lipzen A."/>
            <person name="Lundell T."/>
            <person name="Morin E."/>
            <person name="Murat C."/>
            <person name="Riley R."/>
            <person name="Ohm R."/>
            <person name="Sun H."/>
            <person name="Tunlid A."/>
            <person name="Henrissat B."/>
            <person name="Grigoriev I.V."/>
            <person name="Hibbett D.S."/>
            <person name="Martin F."/>
        </authorList>
    </citation>
    <scope>NUCLEOTIDE SEQUENCE [LARGE SCALE GENOMIC DNA]</scope>
    <source>
        <strain evidence="3">LaAM-08-1</strain>
    </source>
</reference>
<proteinExistence type="predicted"/>
<keyword evidence="3" id="KW-1185">Reference proteome</keyword>
<evidence type="ECO:0000313" key="2">
    <source>
        <dbReference type="EMBL" id="KIJ97377.1"/>
    </source>
</evidence>
<accession>A0A0C9XMU4</accession>
<organism evidence="2 3">
    <name type="scientific">Laccaria amethystina LaAM-08-1</name>
    <dbReference type="NCBI Taxonomy" id="1095629"/>
    <lineage>
        <taxon>Eukaryota</taxon>
        <taxon>Fungi</taxon>
        <taxon>Dikarya</taxon>
        <taxon>Basidiomycota</taxon>
        <taxon>Agaricomycotina</taxon>
        <taxon>Agaricomycetes</taxon>
        <taxon>Agaricomycetidae</taxon>
        <taxon>Agaricales</taxon>
        <taxon>Agaricineae</taxon>
        <taxon>Hydnangiaceae</taxon>
        <taxon>Laccaria</taxon>
    </lineage>
</organism>
<dbReference type="EMBL" id="KN838695">
    <property type="protein sequence ID" value="KIJ97377.1"/>
    <property type="molecule type" value="Genomic_DNA"/>
</dbReference>
<dbReference type="HOGENOM" id="CLU_2961126_0_0_1"/>
<dbReference type="AlphaFoldDB" id="A0A0C9XMU4"/>
<gene>
    <name evidence="2" type="ORF">K443DRAFT_254017</name>
</gene>
<feature type="compositionally biased region" description="Polar residues" evidence="1">
    <location>
        <begin position="28"/>
        <end position="39"/>
    </location>
</feature>
<name>A0A0C9XMU4_9AGAR</name>
<protein>
    <submittedName>
        <fullName evidence="2">Uncharacterized protein</fullName>
    </submittedName>
</protein>
<reference evidence="2 3" key="1">
    <citation type="submission" date="2014-04" db="EMBL/GenBank/DDBJ databases">
        <authorList>
            <consortium name="DOE Joint Genome Institute"/>
            <person name="Kuo A."/>
            <person name="Kohler A."/>
            <person name="Nagy L.G."/>
            <person name="Floudas D."/>
            <person name="Copeland A."/>
            <person name="Barry K.W."/>
            <person name="Cichocki N."/>
            <person name="Veneault-Fourrey C."/>
            <person name="LaButti K."/>
            <person name="Lindquist E.A."/>
            <person name="Lipzen A."/>
            <person name="Lundell T."/>
            <person name="Morin E."/>
            <person name="Murat C."/>
            <person name="Sun H."/>
            <person name="Tunlid A."/>
            <person name="Henrissat B."/>
            <person name="Grigoriev I.V."/>
            <person name="Hibbett D.S."/>
            <person name="Martin F."/>
            <person name="Nordberg H.P."/>
            <person name="Cantor M.N."/>
            <person name="Hua S.X."/>
        </authorList>
    </citation>
    <scope>NUCLEOTIDE SEQUENCE [LARGE SCALE GENOMIC DNA]</scope>
    <source>
        <strain evidence="2 3">LaAM-08-1</strain>
    </source>
</reference>
<evidence type="ECO:0000313" key="3">
    <source>
        <dbReference type="Proteomes" id="UP000054477"/>
    </source>
</evidence>
<evidence type="ECO:0000256" key="1">
    <source>
        <dbReference type="SAM" id="MobiDB-lite"/>
    </source>
</evidence>
<dbReference type="Proteomes" id="UP000054477">
    <property type="component" value="Unassembled WGS sequence"/>
</dbReference>
<sequence>MNQKPFDLKSIKFEDHDPPLASHFTGKVSAQSEPSTTTGCKPVKLLHRRLRRERQFRGG</sequence>
<feature type="region of interest" description="Disordered" evidence="1">
    <location>
        <begin position="24"/>
        <end position="59"/>
    </location>
</feature>